<dbReference type="GO" id="GO:0016279">
    <property type="term" value="F:protein-lysine N-methyltransferase activity"/>
    <property type="evidence" value="ECO:0007669"/>
    <property type="project" value="TreeGrafter"/>
</dbReference>
<dbReference type="Gramene" id="CMJ178CT">
    <property type="protein sequence ID" value="CMJ178CT"/>
    <property type="gene ID" value="CMJ178C"/>
</dbReference>
<dbReference type="SUPFAM" id="SSF82199">
    <property type="entry name" value="SET domain"/>
    <property type="match status" value="1"/>
</dbReference>
<sequence length="515" mass="58267">MQCFIVPLSANQGRGACVLRRSAGSCHLGTRAGLRQRTGRLQRVAQPLCSAAKVPGQYLQVELGSTPHQGRLGLHAAQKLETGQVVASVEVAAALVSERHGTAVTTPDAASDDARWEAAAELALRLVLETVQNESSPWIDYVENVCRKREFYVNHPLLWDASRSRLFRGTALETRRETLRRELVSWLEERRRSSVLPVDTFSASAFLRAVALVLDRGTWFADVGRWVLAPPLDECRPTGREDATVRFQWVRKRLLGGREEIHLICTKDVLTGAELRYHARVADAIDFFLQYGYFEEHSNPDSARKLRECVGLVTLAFEISRLDRFYDDKVDILQQQQQQQQRIDATSEDELAGQTFVVAASDLTSEALQAAENPLSAMVQFLRLLCLSGSDAFLLEGLFRDEVWEFLALPVSEGNERMVCELVLASCEERMQALDEAQALCEENFSPELKQAAQLVQEAERTTLRAIMTYFRNELTSLREKEYYHERRLRALDLYRPLDPDEIHDADATGFDQYM</sequence>
<dbReference type="GO" id="GO:0005634">
    <property type="term" value="C:nucleus"/>
    <property type="evidence" value="ECO:0007669"/>
    <property type="project" value="TreeGrafter"/>
</dbReference>
<dbReference type="PANTHER" id="PTHR13271">
    <property type="entry name" value="UNCHARACTERIZED PUTATIVE METHYLTRANSFERASE"/>
    <property type="match status" value="1"/>
</dbReference>
<dbReference type="Pfam" id="PF09273">
    <property type="entry name" value="Rubis-subs-bind"/>
    <property type="match status" value="1"/>
</dbReference>
<proteinExistence type="predicted"/>
<gene>
    <name evidence="5" type="ORF">CYME_CMJ178C</name>
</gene>
<keyword evidence="6" id="KW-1185">Reference proteome</keyword>
<dbReference type="AlphaFoldDB" id="M1URR4"/>
<dbReference type="InterPro" id="IPR036464">
    <property type="entry name" value="Rubisco_LSMT_subst-bd_sf"/>
</dbReference>
<evidence type="ECO:0000313" key="5">
    <source>
        <dbReference type="EMBL" id="BAM80301.1"/>
    </source>
</evidence>
<dbReference type="RefSeq" id="XP_005534908.1">
    <property type="nucleotide sequence ID" value="XM_005534851.1"/>
</dbReference>
<dbReference type="InterPro" id="IPR046341">
    <property type="entry name" value="SET_dom_sf"/>
</dbReference>
<dbReference type="OrthoDB" id="441812at2759"/>
<accession>M1URR4</accession>
<reference evidence="5 6" key="1">
    <citation type="journal article" date="2004" name="Nature">
        <title>Genome sequence of the ultrasmall unicellular red alga Cyanidioschyzon merolae 10D.</title>
        <authorList>
            <person name="Matsuzaki M."/>
            <person name="Misumi O."/>
            <person name="Shin-i T."/>
            <person name="Maruyama S."/>
            <person name="Takahara M."/>
            <person name="Miyagishima S."/>
            <person name="Mori T."/>
            <person name="Nishida K."/>
            <person name="Yagisawa F."/>
            <person name="Nishida K."/>
            <person name="Yoshida Y."/>
            <person name="Nishimura Y."/>
            <person name="Nakao S."/>
            <person name="Kobayashi T."/>
            <person name="Momoyama Y."/>
            <person name="Higashiyama T."/>
            <person name="Minoda A."/>
            <person name="Sano M."/>
            <person name="Nomoto H."/>
            <person name="Oishi K."/>
            <person name="Hayashi H."/>
            <person name="Ohta F."/>
            <person name="Nishizaka S."/>
            <person name="Haga S."/>
            <person name="Miura S."/>
            <person name="Morishita T."/>
            <person name="Kabeya Y."/>
            <person name="Terasawa K."/>
            <person name="Suzuki Y."/>
            <person name="Ishii Y."/>
            <person name="Asakawa S."/>
            <person name="Takano H."/>
            <person name="Ohta N."/>
            <person name="Kuroiwa H."/>
            <person name="Tanaka K."/>
            <person name="Shimizu N."/>
            <person name="Sugano S."/>
            <person name="Sato N."/>
            <person name="Nozaki H."/>
            <person name="Ogasawara N."/>
            <person name="Kohara Y."/>
            <person name="Kuroiwa T."/>
        </authorList>
    </citation>
    <scope>NUCLEOTIDE SEQUENCE [LARGE SCALE GENOMIC DNA]</scope>
    <source>
        <strain evidence="5 6">10D</strain>
    </source>
</reference>
<evidence type="ECO:0000256" key="1">
    <source>
        <dbReference type="ARBA" id="ARBA00022603"/>
    </source>
</evidence>
<dbReference type="OMA" id="ENEADCC"/>
<dbReference type="STRING" id="280699.M1URR4"/>
<dbReference type="KEGG" id="cme:CYME_CMJ178C"/>
<dbReference type="InterPro" id="IPR015353">
    <property type="entry name" value="Rubisco_LSMT_subst-bd"/>
</dbReference>
<dbReference type="PANTHER" id="PTHR13271:SF136">
    <property type="entry name" value="SET DOMAIN-CONTAINING PROTEIN"/>
    <property type="match status" value="1"/>
</dbReference>
<keyword evidence="2" id="KW-0808">Transferase</keyword>
<dbReference type="eggNOG" id="KOG1337">
    <property type="taxonomic scope" value="Eukaryota"/>
</dbReference>
<dbReference type="SUPFAM" id="SSF81822">
    <property type="entry name" value="RuBisCo LSMT C-terminal, substrate-binding domain"/>
    <property type="match status" value="1"/>
</dbReference>
<name>M1URR4_CYAM1</name>
<reference evidence="5 6" key="2">
    <citation type="journal article" date="2007" name="BMC Biol.">
        <title>A 100%-complete sequence reveals unusually simple genomic features in the hot-spring red alga Cyanidioschyzon merolae.</title>
        <authorList>
            <person name="Nozaki H."/>
            <person name="Takano H."/>
            <person name="Misumi O."/>
            <person name="Terasawa K."/>
            <person name="Matsuzaki M."/>
            <person name="Maruyama S."/>
            <person name="Nishida K."/>
            <person name="Yagisawa F."/>
            <person name="Yoshida Y."/>
            <person name="Fujiwara T."/>
            <person name="Takio S."/>
            <person name="Tamura K."/>
            <person name="Chung S.J."/>
            <person name="Nakamura S."/>
            <person name="Kuroiwa H."/>
            <person name="Tanaka K."/>
            <person name="Sato N."/>
            <person name="Kuroiwa T."/>
        </authorList>
    </citation>
    <scope>NUCLEOTIDE SEQUENCE [LARGE SCALE GENOMIC DNA]</scope>
    <source>
        <strain evidence="5 6">10D</strain>
    </source>
</reference>
<organism evidence="5 6">
    <name type="scientific">Cyanidioschyzon merolae (strain NIES-3377 / 10D)</name>
    <name type="common">Unicellular red alga</name>
    <dbReference type="NCBI Taxonomy" id="280699"/>
    <lineage>
        <taxon>Eukaryota</taxon>
        <taxon>Rhodophyta</taxon>
        <taxon>Bangiophyceae</taxon>
        <taxon>Cyanidiales</taxon>
        <taxon>Cyanidiaceae</taxon>
        <taxon>Cyanidioschyzon</taxon>
    </lineage>
</organism>
<dbReference type="InterPro" id="IPR050600">
    <property type="entry name" value="SETD3_SETD6_MTase"/>
</dbReference>
<evidence type="ECO:0000256" key="3">
    <source>
        <dbReference type="ARBA" id="ARBA00022691"/>
    </source>
</evidence>
<dbReference type="GeneID" id="16994070"/>
<protein>
    <submittedName>
        <fullName evidence="5">Similar to ribulose-1,5 bisphosphate carboxylase/oxygenase large subunit N-methyltransferase</fullName>
    </submittedName>
</protein>
<feature type="domain" description="Rubisco LSMT substrate-binding" evidence="4">
    <location>
        <begin position="323"/>
        <end position="434"/>
    </location>
</feature>
<dbReference type="Gene3D" id="3.90.1420.10">
    <property type="entry name" value="Rubisco LSMT, substrate-binding domain"/>
    <property type="match status" value="1"/>
</dbReference>
<evidence type="ECO:0000259" key="4">
    <source>
        <dbReference type="Pfam" id="PF09273"/>
    </source>
</evidence>
<dbReference type="Proteomes" id="UP000007014">
    <property type="component" value="Chromosome 10"/>
</dbReference>
<dbReference type="GO" id="GO:0032259">
    <property type="term" value="P:methylation"/>
    <property type="evidence" value="ECO:0007669"/>
    <property type="project" value="UniProtKB-KW"/>
</dbReference>
<keyword evidence="3" id="KW-0949">S-adenosyl-L-methionine</keyword>
<dbReference type="HOGENOM" id="CLU_529338_0_0_1"/>
<dbReference type="EMBL" id="AP006492">
    <property type="protein sequence ID" value="BAM80301.1"/>
    <property type="molecule type" value="Genomic_DNA"/>
</dbReference>
<evidence type="ECO:0000313" key="6">
    <source>
        <dbReference type="Proteomes" id="UP000007014"/>
    </source>
</evidence>
<dbReference type="Gene3D" id="3.90.1410.10">
    <property type="entry name" value="set domain protein methyltransferase, domain 1"/>
    <property type="match status" value="1"/>
</dbReference>
<evidence type="ECO:0000256" key="2">
    <source>
        <dbReference type="ARBA" id="ARBA00022679"/>
    </source>
</evidence>
<keyword evidence="1" id="KW-0489">Methyltransferase</keyword>